<dbReference type="SMART" id="SM00175">
    <property type="entry name" value="RAB"/>
    <property type="match status" value="1"/>
</dbReference>
<organism evidence="13 14">
    <name type="scientific">Entotheonella factor</name>
    <dbReference type="NCBI Taxonomy" id="1429438"/>
    <lineage>
        <taxon>Bacteria</taxon>
        <taxon>Pseudomonadati</taxon>
        <taxon>Nitrospinota/Tectimicrobiota group</taxon>
        <taxon>Candidatus Tectimicrobiota</taxon>
        <taxon>Candidatus Entotheonellia</taxon>
        <taxon>Candidatus Entotheonellales</taxon>
        <taxon>Candidatus Entotheonellaceae</taxon>
        <taxon>Candidatus Entotheonella</taxon>
    </lineage>
</organism>
<dbReference type="InterPro" id="IPR027417">
    <property type="entry name" value="P-loop_NTPase"/>
</dbReference>
<dbReference type="Gene3D" id="3.30.310.200">
    <property type="match status" value="1"/>
</dbReference>
<feature type="domain" description="Roc" evidence="12">
    <location>
        <begin position="136"/>
        <end position="305"/>
    </location>
</feature>
<evidence type="ECO:0000256" key="2">
    <source>
        <dbReference type="ARBA" id="ARBA00022527"/>
    </source>
</evidence>
<accession>W4LJP9</accession>
<dbReference type="Gene3D" id="3.40.50.300">
    <property type="entry name" value="P-loop containing nucleotide triphosphate hydrolases"/>
    <property type="match status" value="1"/>
</dbReference>
<dbReference type="InterPro" id="IPR020859">
    <property type="entry name" value="ROC"/>
</dbReference>
<dbReference type="HOGENOM" id="CLU_006878_0_0_7"/>
<keyword evidence="8" id="KW-0067">ATP-binding</keyword>
<keyword evidence="2" id="KW-0723">Serine/threonine-protein kinase</keyword>
<evidence type="ECO:0000259" key="12">
    <source>
        <dbReference type="PROSITE" id="PS51424"/>
    </source>
</evidence>
<evidence type="ECO:0000256" key="8">
    <source>
        <dbReference type="ARBA" id="ARBA00022840"/>
    </source>
</evidence>
<evidence type="ECO:0000256" key="3">
    <source>
        <dbReference type="ARBA" id="ARBA00022614"/>
    </source>
</evidence>
<dbReference type="Pfam" id="PF08477">
    <property type="entry name" value="Roc"/>
    <property type="match status" value="1"/>
</dbReference>
<dbReference type="Pfam" id="PF13516">
    <property type="entry name" value="LRR_6"/>
    <property type="match status" value="1"/>
</dbReference>
<feature type="non-terminal residue" evidence="13">
    <location>
        <position position="1"/>
    </location>
</feature>
<gene>
    <name evidence="13" type="ORF">ETSY1_20835</name>
</gene>
<comment type="catalytic activity">
    <reaction evidence="10">
        <text>L-threonyl-[protein] + ATP = O-phospho-L-threonyl-[protein] + ADP + H(+)</text>
        <dbReference type="Rhea" id="RHEA:46608"/>
        <dbReference type="Rhea" id="RHEA-COMP:11060"/>
        <dbReference type="Rhea" id="RHEA-COMP:11605"/>
        <dbReference type="ChEBI" id="CHEBI:15378"/>
        <dbReference type="ChEBI" id="CHEBI:30013"/>
        <dbReference type="ChEBI" id="CHEBI:30616"/>
        <dbReference type="ChEBI" id="CHEBI:61977"/>
        <dbReference type="ChEBI" id="CHEBI:456216"/>
        <dbReference type="EC" id="2.7.11.1"/>
    </reaction>
</comment>
<comment type="catalytic activity">
    <reaction evidence="11">
        <text>L-seryl-[protein] + ATP = O-phospho-L-seryl-[protein] + ADP + H(+)</text>
        <dbReference type="Rhea" id="RHEA:17989"/>
        <dbReference type="Rhea" id="RHEA-COMP:9863"/>
        <dbReference type="Rhea" id="RHEA-COMP:11604"/>
        <dbReference type="ChEBI" id="CHEBI:15378"/>
        <dbReference type="ChEBI" id="CHEBI:29999"/>
        <dbReference type="ChEBI" id="CHEBI:30616"/>
        <dbReference type="ChEBI" id="CHEBI:83421"/>
        <dbReference type="ChEBI" id="CHEBI:456216"/>
        <dbReference type="EC" id="2.7.11.1"/>
    </reaction>
</comment>
<dbReference type="PANTHER" id="PTHR47679">
    <property type="entry name" value="PROTEIN TORNADO 1"/>
    <property type="match status" value="1"/>
</dbReference>
<dbReference type="AlphaFoldDB" id="W4LJP9"/>
<keyword evidence="7" id="KW-0418">Kinase</keyword>
<dbReference type="SUPFAM" id="SSF52540">
    <property type="entry name" value="P-loop containing nucleoside triphosphate hydrolases"/>
    <property type="match status" value="1"/>
</dbReference>
<evidence type="ECO:0000256" key="7">
    <source>
        <dbReference type="ARBA" id="ARBA00022777"/>
    </source>
</evidence>
<evidence type="ECO:0000313" key="13">
    <source>
        <dbReference type="EMBL" id="ETW97925.1"/>
    </source>
</evidence>
<dbReference type="GO" id="GO:0005524">
    <property type="term" value="F:ATP binding"/>
    <property type="evidence" value="ECO:0007669"/>
    <property type="project" value="UniProtKB-KW"/>
</dbReference>
<evidence type="ECO:0000313" key="14">
    <source>
        <dbReference type="Proteomes" id="UP000019141"/>
    </source>
</evidence>
<keyword evidence="6" id="KW-0547">Nucleotide-binding</keyword>
<keyword evidence="4" id="KW-0808">Transferase</keyword>
<dbReference type="PROSITE" id="PS51450">
    <property type="entry name" value="LRR"/>
    <property type="match status" value="2"/>
</dbReference>
<dbReference type="Gene3D" id="1.10.10.2200">
    <property type="match status" value="1"/>
</dbReference>
<dbReference type="PRINTS" id="PR00449">
    <property type="entry name" value="RASTRNSFRMNG"/>
</dbReference>
<dbReference type="EMBL" id="AZHW01000604">
    <property type="protein sequence ID" value="ETW97925.1"/>
    <property type="molecule type" value="Genomic_DNA"/>
</dbReference>
<keyword evidence="3" id="KW-0433">Leucine-rich repeat</keyword>
<dbReference type="InterPro" id="IPR025875">
    <property type="entry name" value="Leu-rich_rpt_4"/>
</dbReference>
<dbReference type="InterPro" id="IPR005225">
    <property type="entry name" value="Small_GTP-bd"/>
</dbReference>
<keyword evidence="5" id="KW-0677">Repeat</keyword>
<dbReference type="InterPro" id="IPR036388">
    <property type="entry name" value="WH-like_DNA-bd_sf"/>
</dbReference>
<dbReference type="InterPro" id="IPR032171">
    <property type="entry name" value="COR-A"/>
</dbReference>
<dbReference type="GO" id="GO:0005525">
    <property type="term" value="F:GTP binding"/>
    <property type="evidence" value="ECO:0007669"/>
    <property type="project" value="InterPro"/>
</dbReference>
<dbReference type="PROSITE" id="PS51424">
    <property type="entry name" value="ROC"/>
    <property type="match status" value="1"/>
</dbReference>
<evidence type="ECO:0000256" key="6">
    <source>
        <dbReference type="ARBA" id="ARBA00022741"/>
    </source>
</evidence>
<comment type="caution">
    <text evidence="13">The sequence shown here is derived from an EMBL/GenBank/DDBJ whole genome shotgun (WGS) entry which is preliminary data.</text>
</comment>
<evidence type="ECO:0000256" key="5">
    <source>
        <dbReference type="ARBA" id="ARBA00022737"/>
    </source>
</evidence>
<dbReference type="SUPFAM" id="SSF52075">
    <property type="entry name" value="Outer arm dynein light chain 1"/>
    <property type="match status" value="1"/>
</dbReference>
<evidence type="ECO:0000256" key="1">
    <source>
        <dbReference type="ARBA" id="ARBA00012513"/>
    </source>
</evidence>
<dbReference type="Pfam" id="PF12799">
    <property type="entry name" value="LRR_4"/>
    <property type="match status" value="1"/>
</dbReference>
<dbReference type="Gene3D" id="3.80.10.10">
    <property type="entry name" value="Ribonuclease Inhibitor"/>
    <property type="match status" value="1"/>
</dbReference>
<dbReference type="NCBIfam" id="TIGR00231">
    <property type="entry name" value="small_GTP"/>
    <property type="match status" value="1"/>
</dbReference>
<sequence>NFANRSSYNNITDGSFLKKLKTLQSLDISYNNITDGSFLKKLKTLQSLDISHNRIADVNWLPYLTQLRSLSIEANQISELPREILELGVEIESRQYYDLLPQFINVAQNPLQSPPLEIIEQGHAAIVTWFDELDKAQRPLHEVKVILVGDGGTGKTSLRKRLMGEDADPNESQTHGIKIHNWPARCGKQDILVHFWDFGGQEIMRATHQFFLSHRSLYILVLNARENTERDVEDWLKNIESFGGNSPILLVLNKMDQNPGFDVNRSFLTKKYKGIRDFFKISCLKKRGSGLPQLTKSLKQELGKVEMARSMWPSTWFNVKQRLEAMNADYIGYDEFEDICRDERISEEDNQKILIRYLHDLGIAIHFEDIRLFDTQVLNPRWATQAAYRILNAKQLADGHGLLPLNLLGRILRKTDKTHYHYPRVKHPFIIELMKKFKLCYDVPQNAVLIPDLLEVKEPAFDFPNDNVLRFQFEYDFLPRSVVPSFIVSEHNDIDGELRWRTGVVLRDRESNTRALIRADVRDRKISITVAGDRRREYFAIIRHTFQNIHDSFNKLDVWQKVPLPDQPAYTVDYQDLLFHEEKGRETILVGGLRQEYPVRQLLDGIESAEERERQRLGQRRRGVVVVQGDYIEGDKRTMSEHNEVTIGDHNQNLTLMLGKDINQVTAEKIKNSFNKAQAANTADEIKAILQQLHQEMAAIAPQLPPEKAEEAADDLEKLTDEVTKEKPRRKWWQLSAEGVKEAAQSVGEVGKTAIGLIEKLQPLLEA</sequence>
<keyword evidence="14" id="KW-1185">Reference proteome</keyword>
<dbReference type="Pfam" id="PF25497">
    <property type="entry name" value="COR-B"/>
    <property type="match status" value="1"/>
</dbReference>
<dbReference type="EC" id="2.7.11.1" evidence="1"/>
<evidence type="ECO:0000256" key="10">
    <source>
        <dbReference type="ARBA" id="ARBA00047899"/>
    </source>
</evidence>
<dbReference type="GO" id="GO:0004674">
    <property type="term" value="F:protein serine/threonine kinase activity"/>
    <property type="evidence" value="ECO:0007669"/>
    <property type="project" value="UniProtKB-KW"/>
</dbReference>
<reference evidence="13 14" key="1">
    <citation type="journal article" date="2014" name="Nature">
        <title>An environmental bacterial taxon with a large and distinct metabolic repertoire.</title>
        <authorList>
            <person name="Wilson M.C."/>
            <person name="Mori T."/>
            <person name="Ruckert C."/>
            <person name="Uria A.R."/>
            <person name="Helf M.J."/>
            <person name="Takada K."/>
            <person name="Gernert C."/>
            <person name="Steffens U.A."/>
            <person name="Heycke N."/>
            <person name="Schmitt S."/>
            <person name="Rinke C."/>
            <person name="Helfrich E.J."/>
            <person name="Brachmann A.O."/>
            <person name="Gurgui C."/>
            <person name="Wakimoto T."/>
            <person name="Kracht M."/>
            <person name="Crusemann M."/>
            <person name="Hentschel U."/>
            <person name="Abe I."/>
            <person name="Matsunaga S."/>
            <person name="Kalinowski J."/>
            <person name="Takeyama H."/>
            <person name="Piel J."/>
        </authorList>
    </citation>
    <scope>NUCLEOTIDE SEQUENCE [LARGE SCALE GENOMIC DNA]</scope>
    <source>
        <strain evidence="14">TSY1</strain>
    </source>
</reference>
<dbReference type="Gene3D" id="1.10.10.10">
    <property type="entry name" value="Winged helix-like DNA-binding domain superfamily/Winged helix DNA-binding domain"/>
    <property type="match status" value="1"/>
</dbReference>
<dbReference type="InterPro" id="IPR032675">
    <property type="entry name" value="LRR_dom_sf"/>
</dbReference>
<evidence type="ECO:0000256" key="11">
    <source>
        <dbReference type="ARBA" id="ARBA00048679"/>
    </source>
</evidence>
<keyword evidence="9" id="KW-0342">GTP-binding</keyword>
<dbReference type="Pfam" id="PF16095">
    <property type="entry name" value="COR-A"/>
    <property type="match status" value="1"/>
</dbReference>
<name>W4LJP9_ENTF1</name>
<dbReference type="InterPro" id="IPR057263">
    <property type="entry name" value="COR-B"/>
</dbReference>
<dbReference type="InterPro" id="IPR001611">
    <property type="entry name" value="Leu-rich_rpt"/>
</dbReference>
<protein>
    <recommendedName>
        <fullName evidence="1">non-specific serine/threonine protein kinase</fullName>
        <ecNumber evidence="1">2.7.11.1</ecNumber>
    </recommendedName>
</protein>
<evidence type="ECO:0000256" key="9">
    <source>
        <dbReference type="ARBA" id="ARBA00023134"/>
    </source>
</evidence>
<dbReference type="PANTHER" id="PTHR47679:SF2">
    <property type="entry name" value="C-TERMINAL OF ROC (COR) DOMAIN-CONTAINING PROTEIN"/>
    <property type="match status" value="1"/>
</dbReference>
<evidence type="ECO:0000256" key="4">
    <source>
        <dbReference type="ARBA" id="ARBA00022679"/>
    </source>
</evidence>
<dbReference type="Proteomes" id="UP000019141">
    <property type="component" value="Unassembled WGS sequence"/>
</dbReference>
<proteinExistence type="predicted"/>